<keyword evidence="3" id="KW-0227">DNA damage</keyword>
<dbReference type="Proteomes" id="UP000320816">
    <property type="component" value="Segment"/>
</dbReference>
<dbReference type="GO" id="GO:0016799">
    <property type="term" value="F:hydrolase activity, hydrolyzing N-glycosyl compounds"/>
    <property type="evidence" value="ECO:0007669"/>
    <property type="project" value="InterPro"/>
</dbReference>
<feature type="active site" description="Proton acceptor" evidence="7">
    <location>
        <position position="69"/>
    </location>
</feature>
<feature type="domain" description="Uracil-DNA glycosylase-like" evidence="8">
    <location>
        <begin position="60"/>
        <end position="193"/>
    </location>
</feature>
<organism evidence="9">
    <name type="scientific">Molluscum contagiosum virus subtype 2</name>
    <name type="common">MOCV</name>
    <name type="synonym">MCVII</name>
    <dbReference type="NCBI Taxonomy" id="10281"/>
    <lineage>
        <taxon>Viruses</taxon>
        <taxon>Varidnaviria</taxon>
        <taxon>Bamfordvirae</taxon>
        <taxon>Nucleocytoviricota</taxon>
        <taxon>Pokkesviricetes</taxon>
        <taxon>Chitovirales</taxon>
        <taxon>Poxviridae</taxon>
        <taxon>Chordopoxvirinae</taxon>
        <taxon>Molluscipoxvirus</taxon>
        <taxon>Molluscipoxvirus molluscum</taxon>
        <taxon>Molluscum contagiosum virus</taxon>
    </lineage>
</organism>
<evidence type="ECO:0000259" key="8">
    <source>
        <dbReference type="Pfam" id="PF03167"/>
    </source>
</evidence>
<sequence length="226" mass="25644">MLRERALRAAPHVLRYHEDWEPVAEPLADAYAEVAPWLLRDRTEPAPERFFRQLELPLRDKRVCIVGIDPYPEGATGVPFESPDFSKKTARALAAAAARAAEHGGCRRASAYRNYDFRGVQGVLAWNYYLSCRRGETKSHAMHWERIARMLLAHIARFVRVFYFLGRSDFGSVRAKMTTPVTLLVGYHPAARGGQFESERTLEILNVLLELHGLAPVDWAQGFVPL</sequence>
<evidence type="ECO:0000256" key="5">
    <source>
        <dbReference type="ARBA" id="ARBA00023125"/>
    </source>
</evidence>
<protein>
    <recommendedName>
        <fullName evidence="2">Uracil-DNA glycosylase</fullName>
    </recommendedName>
</protein>
<dbReference type="EMBL" id="MH320551">
    <property type="protein sequence ID" value="AYO88238.1"/>
    <property type="molecule type" value="Genomic_DNA"/>
</dbReference>
<dbReference type="GO" id="GO:0003677">
    <property type="term" value="F:DNA binding"/>
    <property type="evidence" value="ECO:0007669"/>
    <property type="project" value="UniProtKB-KW"/>
</dbReference>
<accession>A0A1S7DLR8</accession>
<evidence type="ECO:0000256" key="1">
    <source>
        <dbReference type="ARBA" id="ARBA00008184"/>
    </source>
</evidence>
<dbReference type="Proteomes" id="UP000315637">
    <property type="component" value="Segment"/>
</dbReference>
<dbReference type="PROSITE" id="PS00130">
    <property type="entry name" value="U_DNA_GLYCOSYLASE"/>
    <property type="match status" value="1"/>
</dbReference>
<dbReference type="InterPro" id="IPR005122">
    <property type="entry name" value="Uracil-DNA_glycosylase-like"/>
</dbReference>
<evidence type="ECO:0000256" key="3">
    <source>
        <dbReference type="ARBA" id="ARBA00022763"/>
    </source>
</evidence>
<evidence type="ECO:0000313" key="14">
    <source>
        <dbReference type="EMBL" id="AYO89116.1"/>
    </source>
</evidence>
<dbReference type="EMBL" id="MH320550">
    <property type="protein sequence ID" value="AYO88068.1"/>
    <property type="molecule type" value="Genomic_DNA"/>
</dbReference>
<evidence type="ECO:0000313" key="10">
    <source>
        <dbReference type="EMBL" id="AYO87728.1"/>
    </source>
</evidence>
<dbReference type="SMR" id="A0A1S7DLR8"/>
<proteinExistence type="inferred from homology"/>
<comment type="similarity">
    <text evidence="1">Belongs to the uracil-DNA glycosylase (UDG) superfamily. UNG family.</text>
</comment>
<dbReference type="Proteomes" id="UP000319755">
    <property type="component" value="Genome"/>
</dbReference>
<keyword evidence="4" id="KW-0378">Hydrolase</keyword>
<evidence type="ECO:0000256" key="2">
    <source>
        <dbReference type="ARBA" id="ARBA00018429"/>
    </source>
</evidence>
<dbReference type="EMBL" id="MH320548">
    <property type="protein sequence ID" value="AYO87728.1"/>
    <property type="molecule type" value="Genomic_DNA"/>
</dbReference>
<keyword evidence="5" id="KW-0238">DNA-binding</keyword>
<evidence type="ECO:0000256" key="7">
    <source>
        <dbReference type="PROSITE-ProRule" id="PRU10072"/>
    </source>
</evidence>
<name>A0A1S7DLR8_MCV2</name>
<evidence type="ECO:0000256" key="4">
    <source>
        <dbReference type="ARBA" id="ARBA00022801"/>
    </source>
</evidence>
<dbReference type="InterPro" id="IPR036895">
    <property type="entry name" value="Uracil-DNA_glycosylase-like_sf"/>
</dbReference>
<evidence type="ECO:0000313" key="13">
    <source>
        <dbReference type="EMBL" id="AYO88238.1"/>
    </source>
</evidence>
<reference evidence="10" key="2">
    <citation type="journal article" date="2018" name="Viruses">
        <title>New Insights into the Evolutionary and Genomic Landscape of Molluscum Contagiosum Virus (MCV) based on Nine MCV1 and Six MCV2 Complete Genome Sequences.</title>
        <authorList>
            <person name="Zorec T."/>
            <person name="Kutnjak D."/>
            <person name="Hosnjak L."/>
            <person name="Kusar B."/>
            <person name="Trcko K."/>
            <person name="Kocjan B."/>
            <person name="Li Y."/>
            <person name="Krizmaric M."/>
            <person name="Miljkovic J."/>
            <person name="Ravnikar M."/>
            <person name="Poljak M."/>
        </authorList>
    </citation>
    <scope>NUCLEOTIDE SEQUENCE [LARGE SCALE GENOMIC DNA]</scope>
    <source>
        <strain evidence="10">MCV2_MB98</strain>
        <strain evidence="11">MCV2_MC313</strain>
        <strain evidence="12">MCV2_MC316</strain>
        <strain evidence="13">MCV2_MC332</strain>
        <strain evidence="14">MCV2_MC515</strain>
    </source>
</reference>
<dbReference type="InterPro" id="IPR018085">
    <property type="entry name" value="Ura-DNA_Glyclase_AS"/>
</dbReference>
<keyword evidence="6" id="KW-0234">DNA repair</keyword>
<reference evidence="9" key="1">
    <citation type="journal article" date="2017" name="J. Gen. Virol.">
        <title>Recombination events and variability among full-length genomes of co-circulating molluscum contagiosum virus subtypes 1 and 2.</title>
        <authorList>
            <person name="Lopez-Bueno A."/>
            <person name="Parras-Molto M."/>
            <person name="Lopez-Barrantes O."/>
            <person name="Belda S."/>
            <person name="Alejo A."/>
        </authorList>
    </citation>
    <scope>NUCLEOTIDE SEQUENCE</scope>
    <source>
        <strain evidence="9">Madrid 2016_1</strain>
    </source>
</reference>
<dbReference type="Gene3D" id="3.40.470.10">
    <property type="entry name" value="Uracil-DNA glycosylase-like domain"/>
    <property type="match status" value="1"/>
</dbReference>
<dbReference type="GO" id="GO:0006281">
    <property type="term" value="P:DNA repair"/>
    <property type="evidence" value="ECO:0007669"/>
    <property type="project" value="UniProtKB-KW"/>
</dbReference>
<evidence type="ECO:0000256" key="6">
    <source>
        <dbReference type="ARBA" id="ARBA00023204"/>
    </source>
</evidence>
<evidence type="ECO:0000313" key="12">
    <source>
        <dbReference type="EMBL" id="AYO88068.1"/>
    </source>
</evidence>
<dbReference type="Proteomes" id="UP000320664">
    <property type="component" value="Segment"/>
</dbReference>
<dbReference type="SUPFAM" id="SSF52141">
    <property type="entry name" value="Uracil-DNA glycosylase-like"/>
    <property type="match status" value="1"/>
</dbReference>
<gene>
    <name evidence="9" type="primary">MC093R</name>
</gene>
<dbReference type="EMBL" id="MH320549">
    <property type="protein sequence ID" value="AYO87898.1"/>
    <property type="molecule type" value="Genomic_DNA"/>
</dbReference>
<reference evidence="10" key="3">
    <citation type="submission" date="2018-05" db="EMBL/GenBank/DDBJ databases">
        <authorList>
            <person name="Zorec T.M."/>
            <person name="Hosnjak L."/>
            <person name="Kutnjak D."/>
            <person name="Kusar B."/>
            <person name="Trcko K."/>
            <person name="Kocjan B.J."/>
            <person name="Li Y."/>
            <person name="Krizmaric M."/>
            <person name="Miljkovic J."/>
            <person name="Ravnikar M."/>
            <person name="Poljak M."/>
        </authorList>
    </citation>
    <scope>NUCLEOTIDE SEQUENCE</scope>
    <source>
        <strain evidence="10">MCV2_MB98</strain>
        <strain evidence="11">MCV2_MC313</strain>
        <strain evidence="12">MCV2_MC316</strain>
        <strain evidence="13">MCV2_MC332</strain>
        <strain evidence="14">MCV2_MC515</strain>
    </source>
</reference>
<evidence type="ECO:0000313" key="11">
    <source>
        <dbReference type="EMBL" id="AYO87898.1"/>
    </source>
</evidence>
<dbReference type="Pfam" id="PF03167">
    <property type="entry name" value="UDG"/>
    <property type="match status" value="1"/>
</dbReference>
<dbReference type="EMBL" id="KY040274">
    <property type="protein sequence ID" value="AQY16666.1"/>
    <property type="molecule type" value="Genomic_DNA"/>
</dbReference>
<organismHost>
    <name type="scientific">Homo sapiens</name>
    <name type="common">Human</name>
    <dbReference type="NCBI Taxonomy" id="9606"/>
</organismHost>
<dbReference type="Proteomes" id="UP000317568">
    <property type="component" value="Genome"/>
</dbReference>
<dbReference type="EMBL" id="MH320556">
    <property type="protein sequence ID" value="AYO89116.1"/>
    <property type="molecule type" value="Genomic_DNA"/>
</dbReference>
<evidence type="ECO:0000313" key="9">
    <source>
        <dbReference type="EMBL" id="AQY16666.1"/>
    </source>
</evidence>
<dbReference type="Proteomes" id="UP000317891">
    <property type="component" value="Segment"/>
</dbReference>